<dbReference type="Proteomes" id="UP001524547">
    <property type="component" value="Unassembled WGS sequence"/>
</dbReference>
<dbReference type="Pfam" id="PF09912">
    <property type="entry name" value="DUF2141"/>
    <property type="match status" value="1"/>
</dbReference>
<evidence type="ECO:0000256" key="1">
    <source>
        <dbReference type="SAM" id="SignalP"/>
    </source>
</evidence>
<protein>
    <submittedName>
        <fullName evidence="2">DUF2141 domain-containing protein</fullName>
    </submittedName>
</protein>
<accession>A0ABT1VZD4</accession>
<dbReference type="EMBL" id="JAMZEJ010000007">
    <property type="protein sequence ID" value="MCQ8241706.1"/>
    <property type="molecule type" value="Genomic_DNA"/>
</dbReference>
<dbReference type="RefSeq" id="WP_422920447.1">
    <property type="nucleotide sequence ID" value="NZ_JAMZEJ010000007.1"/>
</dbReference>
<keyword evidence="3" id="KW-1185">Reference proteome</keyword>
<reference evidence="2 3" key="1">
    <citation type="submission" date="2022-06" db="EMBL/GenBank/DDBJ databases">
        <title>Rhizosaccharibacter gen. nov. sp. nov. KSS12, endophytic bacteria isolated from sugarcane.</title>
        <authorList>
            <person name="Pitiwittayakul N."/>
        </authorList>
    </citation>
    <scope>NUCLEOTIDE SEQUENCE [LARGE SCALE GENOMIC DNA]</scope>
    <source>
        <strain evidence="2 3">KSS12</strain>
    </source>
</reference>
<feature type="chain" id="PRO_5045131054" evidence="1">
    <location>
        <begin position="28"/>
        <end position="149"/>
    </location>
</feature>
<evidence type="ECO:0000313" key="2">
    <source>
        <dbReference type="EMBL" id="MCQ8241706.1"/>
    </source>
</evidence>
<gene>
    <name evidence="2" type="ORF">NFI88_12755</name>
</gene>
<feature type="signal peptide" evidence="1">
    <location>
        <begin position="1"/>
        <end position="27"/>
    </location>
</feature>
<organism evidence="2 3">
    <name type="scientific">Rhizosaccharibacter radicis</name>
    <dbReference type="NCBI Taxonomy" id="2782605"/>
    <lineage>
        <taxon>Bacteria</taxon>
        <taxon>Pseudomonadati</taxon>
        <taxon>Pseudomonadota</taxon>
        <taxon>Alphaproteobacteria</taxon>
        <taxon>Acetobacterales</taxon>
        <taxon>Acetobacteraceae</taxon>
        <taxon>Rhizosaccharibacter</taxon>
    </lineage>
</organism>
<evidence type="ECO:0000313" key="3">
    <source>
        <dbReference type="Proteomes" id="UP001524547"/>
    </source>
</evidence>
<sequence length="149" mass="15597">MTALRGRRAAGAIVLGGILAAAVPAAAGLAATLTVTVRGVPDDKGHVRIGVCTPATFLSEHCEYHAFVPSRAGNVTAAIHDIPPGTYAVAAFQDVDDDTHLHRNFFGKPTEPLGFSRDPVLHLHPPKFANCAVRIGPGDGVLSLALRQY</sequence>
<dbReference type="InterPro" id="IPR018673">
    <property type="entry name" value="DUF2141"/>
</dbReference>
<proteinExistence type="predicted"/>
<name>A0ABT1VZD4_9PROT</name>
<keyword evidence="1" id="KW-0732">Signal</keyword>
<comment type="caution">
    <text evidence="2">The sequence shown here is derived from an EMBL/GenBank/DDBJ whole genome shotgun (WGS) entry which is preliminary data.</text>
</comment>